<comment type="caution">
    <text evidence="2">The sequence shown here is derived from an EMBL/GenBank/DDBJ whole genome shotgun (WGS) entry which is preliminary data.</text>
</comment>
<reference evidence="3" key="1">
    <citation type="submission" date="2015-07" db="EMBL/GenBank/DDBJ databases">
        <title>Complete Genome of Thermincola ferriacetica strain Z-0001T.</title>
        <authorList>
            <person name="Lusk B."/>
            <person name="Badalamenti J.P."/>
            <person name="Parameswaran P."/>
            <person name="Bond D.R."/>
            <person name="Torres C.I."/>
        </authorList>
    </citation>
    <scope>NUCLEOTIDE SEQUENCE [LARGE SCALE GENOMIC DNA]</scope>
    <source>
        <strain evidence="3">Z-0001</strain>
    </source>
</reference>
<organism evidence="2 3">
    <name type="scientific">Thermincola ferriacetica</name>
    <dbReference type="NCBI Taxonomy" id="281456"/>
    <lineage>
        <taxon>Bacteria</taxon>
        <taxon>Bacillati</taxon>
        <taxon>Bacillota</taxon>
        <taxon>Clostridia</taxon>
        <taxon>Eubacteriales</taxon>
        <taxon>Thermincolaceae</taxon>
        <taxon>Thermincola</taxon>
    </lineage>
</organism>
<dbReference type="Pfam" id="PF02371">
    <property type="entry name" value="Transposase_20"/>
    <property type="match status" value="1"/>
</dbReference>
<feature type="domain" description="Transposase IS116/IS110/IS902 C-terminal" evidence="1">
    <location>
        <begin position="46"/>
        <end position="124"/>
    </location>
</feature>
<dbReference type="EMBL" id="LGTE01000034">
    <property type="protein sequence ID" value="KNZ68369.1"/>
    <property type="molecule type" value="Genomic_DNA"/>
</dbReference>
<evidence type="ECO:0000313" key="3">
    <source>
        <dbReference type="Proteomes" id="UP000037175"/>
    </source>
</evidence>
<proteinExistence type="predicted"/>
<sequence>MPYKVAQQSNVRVLREYIPILMTQKRLLSGLRAQIVAAAKGIPAYSLLKMIPGVGEITAASILAEIGNITLFPTAKQLVAFAGLDPSVCQSGRFEADKNKLSKRGSGYLRKALYQAASAGVRVTGKGPVNPLLHDYYSRKVAEGKKKMVALPATSSKLLRIIYGVWRKNESFKLD</sequence>
<dbReference type="Proteomes" id="UP000037175">
    <property type="component" value="Unassembled WGS sequence"/>
</dbReference>
<dbReference type="GO" id="GO:0006313">
    <property type="term" value="P:DNA transposition"/>
    <property type="evidence" value="ECO:0007669"/>
    <property type="project" value="InterPro"/>
</dbReference>
<dbReference type="PANTHER" id="PTHR33055">
    <property type="entry name" value="TRANSPOSASE FOR INSERTION SEQUENCE ELEMENT IS1111A"/>
    <property type="match status" value="1"/>
</dbReference>
<dbReference type="GO" id="GO:0003677">
    <property type="term" value="F:DNA binding"/>
    <property type="evidence" value="ECO:0007669"/>
    <property type="project" value="InterPro"/>
</dbReference>
<name>A0A0L6VZV6_9FIRM</name>
<keyword evidence="3" id="KW-1185">Reference proteome</keyword>
<dbReference type="AlphaFoldDB" id="A0A0L6VZV6"/>
<dbReference type="InterPro" id="IPR047650">
    <property type="entry name" value="Transpos_IS110"/>
</dbReference>
<accession>A0A0L6VZV6</accession>
<gene>
    <name evidence="2" type="ORF">Tfer_3108</name>
</gene>
<dbReference type="PANTHER" id="PTHR33055:SF15">
    <property type="entry name" value="TRANSPOSASE-RELATED"/>
    <property type="match status" value="1"/>
</dbReference>
<protein>
    <submittedName>
        <fullName evidence="2">Transposase IS116/IS110/IS902 family protein</fullName>
    </submittedName>
</protein>
<evidence type="ECO:0000313" key="2">
    <source>
        <dbReference type="EMBL" id="KNZ68369.1"/>
    </source>
</evidence>
<evidence type="ECO:0000259" key="1">
    <source>
        <dbReference type="Pfam" id="PF02371"/>
    </source>
</evidence>
<dbReference type="GO" id="GO:0004803">
    <property type="term" value="F:transposase activity"/>
    <property type="evidence" value="ECO:0007669"/>
    <property type="project" value="InterPro"/>
</dbReference>
<dbReference type="InterPro" id="IPR003346">
    <property type="entry name" value="Transposase_20"/>
</dbReference>